<feature type="compositionally biased region" description="Acidic residues" evidence="1">
    <location>
        <begin position="575"/>
        <end position="586"/>
    </location>
</feature>
<name>A0A9N7U117_PLEPL</name>
<dbReference type="PANTHER" id="PTHR21937:SF5">
    <property type="entry name" value="GENE 973-RELATED"/>
    <property type="match status" value="1"/>
</dbReference>
<reference evidence="2" key="1">
    <citation type="submission" date="2020-03" db="EMBL/GenBank/DDBJ databases">
        <authorList>
            <person name="Weist P."/>
        </authorList>
    </citation>
    <scope>NUCLEOTIDE SEQUENCE</scope>
</reference>
<feature type="compositionally biased region" description="Basic and acidic residues" evidence="1">
    <location>
        <begin position="796"/>
        <end position="806"/>
    </location>
</feature>
<feature type="region of interest" description="Disordered" evidence="1">
    <location>
        <begin position="886"/>
        <end position="1063"/>
    </location>
</feature>
<protein>
    <submittedName>
        <fullName evidence="2">Uncharacterized protein</fullName>
    </submittedName>
</protein>
<dbReference type="EMBL" id="CADEAL010000591">
    <property type="protein sequence ID" value="CAB1422543.1"/>
    <property type="molecule type" value="Genomic_DNA"/>
</dbReference>
<dbReference type="Proteomes" id="UP001153269">
    <property type="component" value="Unassembled WGS sequence"/>
</dbReference>
<feature type="compositionally biased region" description="Low complexity" evidence="1">
    <location>
        <begin position="823"/>
        <end position="835"/>
    </location>
</feature>
<feature type="compositionally biased region" description="Basic and acidic residues" evidence="1">
    <location>
        <begin position="564"/>
        <end position="574"/>
    </location>
</feature>
<sequence>MKEFSLSLLSRGCGRLISSKRNPGRHDGRLDVCFTPQDYYIWKCQEPLMHWSNSGRLLVQAESTLPKTYSTRRGPLLLYSQDLVSTESKCGSVAGKRNKRAVQHYSEQVEQQLSTLKELTSAILSYRNNQCSYSRLAPSLFPPLHVPPVPNVRFPNLQPASSTPTQPSPELFVQHNPVWLPAEENTEQLENQTEDKEELVNRSRVRLDMFLQITCTSRSPTPHTEPQPWSDGAEHRAQRLPPIAGATARVINTQNQQDVRPRSEKDIVQCRENLNRLHLPPLVLSPLFPEQEEEMSVKQKGQREKNERFYFKKQTAAGGRERLLSEKGATILLEPGHEPPPAVGVSGCVVGRIGPGRQSSLAFLQNRLPDLQNPCWSRDADRGVVRGLLPLELRDLQNGKSVGSLILGPDGEIIQLSLYDNNSQHSSQVDNGTQQQALQVLSTEGETLPWFIVLQSEDTHIDRAVELNTDALLSNVQQHLPKHEGTESHVSVGQFATGKRRIRTRLFQDVHGSTEPNTCPATSSPDTVAVTLKKSKSSVAATGTLTKPKKDGRNNVRITPLREKVGMEEQRGGDAEAEVEEGDEIGQTEHLSPSHRPGQPRKKLHDKEDMFGSEQRINPTAATAEEAVDRRRRNIKKKDTEEAGITTGTSAITTAESEGQKTSRVSRDGGLERQKTRDTSQHIRSQKPEERTIRGTTETHDDSAPPSLKKQMRDDREGKRGPVKKNEGHDRDGGAAARQKEVSTGKKRERRERLTHKELVVESNDDPVEKGEVEINQELEEEESFLKSPKSSSATQEHKTEAKSCEEVETDCLSSNDEQRNIRSVSSLRSSDAASYIRQRNSRGSAASSCGGAMIASATGFSSACGRLSSCSTVMVTEEQLMLNPVKPELPRMSQEEAAALRLAQRAERRRQEVERKRREREEEERRKQEREQTEERMKSELEGERRKRAEELRLKKLTEEEQRRRHEEEEQAKVRREQAKREMERRSQEERRRQMERLQRMREEEERRRKAELEHLQMEEQRRQEEENRKLQEMDESERFEYLRMKEQEEEERRKKEEENKRIEEEAALWGAEQARLQAEQLARLK</sequence>
<gene>
    <name evidence="2" type="ORF">PLEPLA_LOCUS10459</name>
</gene>
<feature type="compositionally biased region" description="Basic and acidic residues" evidence="1">
    <location>
        <begin position="711"/>
        <end position="760"/>
    </location>
</feature>
<dbReference type="AlphaFoldDB" id="A0A9N7U117"/>
<feature type="compositionally biased region" description="Basic and acidic residues" evidence="1">
    <location>
        <begin position="658"/>
        <end position="703"/>
    </location>
</feature>
<evidence type="ECO:0000313" key="2">
    <source>
        <dbReference type="EMBL" id="CAB1422543.1"/>
    </source>
</evidence>
<feature type="compositionally biased region" description="Low complexity" evidence="1">
    <location>
        <begin position="643"/>
        <end position="657"/>
    </location>
</feature>
<evidence type="ECO:0000313" key="3">
    <source>
        <dbReference type="Proteomes" id="UP001153269"/>
    </source>
</evidence>
<dbReference type="Pfam" id="PF15709">
    <property type="entry name" value="DUF4670"/>
    <property type="match status" value="1"/>
</dbReference>
<feature type="compositionally biased region" description="Basic and acidic residues" evidence="1">
    <location>
        <begin position="905"/>
        <end position="1063"/>
    </location>
</feature>
<keyword evidence="3" id="KW-1185">Reference proteome</keyword>
<dbReference type="PANTHER" id="PTHR21937">
    <property type="entry name" value="CCDC66 DOMAIN-CONTAINING PROTEIN"/>
    <property type="match status" value="1"/>
</dbReference>
<organism evidence="2 3">
    <name type="scientific">Pleuronectes platessa</name>
    <name type="common">European plaice</name>
    <dbReference type="NCBI Taxonomy" id="8262"/>
    <lineage>
        <taxon>Eukaryota</taxon>
        <taxon>Metazoa</taxon>
        <taxon>Chordata</taxon>
        <taxon>Craniata</taxon>
        <taxon>Vertebrata</taxon>
        <taxon>Euteleostomi</taxon>
        <taxon>Actinopterygii</taxon>
        <taxon>Neopterygii</taxon>
        <taxon>Teleostei</taxon>
        <taxon>Neoteleostei</taxon>
        <taxon>Acanthomorphata</taxon>
        <taxon>Carangaria</taxon>
        <taxon>Pleuronectiformes</taxon>
        <taxon>Pleuronectoidei</taxon>
        <taxon>Pleuronectidae</taxon>
        <taxon>Pleuronectes</taxon>
    </lineage>
</organism>
<proteinExistence type="predicted"/>
<accession>A0A9N7U117</accession>
<comment type="caution">
    <text evidence="2">The sequence shown here is derived from an EMBL/GenBank/DDBJ whole genome shotgun (WGS) entry which is preliminary data.</text>
</comment>
<evidence type="ECO:0000256" key="1">
    <source>
        <dbReference type="SAM" id="MobiDB-lite"/>
    </source>
</evidence>
<feature type="region of interest" description="Disordered" evidence="1">
    <location>
        <begin position="564"/>
        <end position="850"/>
    </location>
</feature>
<dbReference type="InterPro" id="IPR031440">
    <property type="entry name" value="DUF4670"/>
</dbReference>